<keyword evidence="2" id="KW-0812">Transmembrane</keyword>
<dbReference type="AlphaFoldDB" id="A0A8T0URV8"/>
<dbReference type="EMBL" id="CM029041">
    <property type="protein sequence ID" value="KAG2623887.1"/>
    <property type="molecule type" value="Genomic_DNA"/>
</dbReference>
<evidence type="ECO:0000313" key="4">
    <source>
        <dbReference type="Proteomes" id="UP000823388"/>
    </source>
</evidence>
<feature type="region of interest" description="Disordered" evidence="1">
    <location>
        <begin position="73"/>
        <end position="107"/>
    </location>
</feature>
<keyword evidence="4" id="KW-1185">Reference proteome</keyword>
<keyword evidence="2" id="KW-1133">Transmembrane helix</keyword>
<organism evidence="3 4">
    <name type="scientific">Panicum virgatum</name>
    <name type="common">Blackwell switchgrass</name>
    <dbReference type="NCBI Taxonomy" id="38727"/>
    <lineage>
        <taxon>Eukaryota</taxon>
        <taxon>Viridiplantae</taxon>
        <taxon>Streptophyta</taxon>
        <taxon>Embryophyta</taxon>
        <taxon>Tracheophyta</taxon>
        <taxon>Spermatophyta</taxon>
        <taxon>Magnoliopsida</taxon>
        <taxon>Liliopsida</taxon>
        <taxon>Poales</taxon>
        <taxon>Poaceae</taxon>
        <taxon>PACMAD clade</taxon>
        <taxon>Panicoideae</taxon>
        <taxon>Panicodae</taxon>
        <taxon>Paniceae</taxon>
        <taxon>Panicinae</taxon>
        <taxon>Panicum</taxon>
        <taxon>Panicum sect. Hiantes</taxon>
    </lineage>
</organism>
<feature type="transmembrane region" description="Helical" evidence="2">
    <location>
        <begin position="130"/>
        <end position="151"/>
    </location>
</feature>
<sequence length="183" mass="19819">MHGEMTRREQVSLSDAVAANRMQCRASLARTRLAAPNPSLSSGSRTRCGCAAARSPCASTALRAEATMPPRLTAGSIVSAKPSGSARRPSWVRAPARPAVQPRAPAPRVTADKARPICWYARFKVKGLSIIHTVCLSIILQILSSTVIYAMGADEQYIDDWKEALKIQPNYTNCLLRCATSYC</sequence>
<evidence type="ECO:0000256" key="2">
    <source>
        <dbReference type="SAM" id="Phobius"/>
    </source>
</evidence>
<dbReference type="EMBL" id="CM029041">
    <property type="protein sequence ID" value="KAG2623886.1"/>
    <property type="molecule type" value="Genomic_DNA"/>
</dbReference>
<feature type="compositionally biased region" description="Low complexity" evidence="1">
    <location>
        <begin position="92"/>
        <end position="107"/>
    </location>
</feature>
<name>A0A8T0URV8_PANVG</name>
<keyword evidence="2" id="KW-0472">Membrane</keyword>
<evidence type="ECO:0000256" key="1">
    <source>
        <dbReference type="SAM" id="MobiDB-lite"/>
    </source>
</evidence>
<evidence type="ECO:0000313" key="3">
    <source>
        <dbReference type="EMBL" id="KAG2623886.1"/>
    </source>
</evidence>
<protein>
    <submittedName>
        <fullName evidence="3">Uncharacterized protein</fullName>
    </submittedName>
</protein>
<comment type="caution">
    <text evidence="3">The sequence shown here is derived from an EMBL/GenBank/DDBJ whole genome shotgun (WGS) entry which is preliminary data.</text>
</comment>
<proteinExistence type="predicted"/>
<gene>
    <name evidence="3" type="ORF">PVAP13_3KG086400</name>
</gene>
<accession>A0A8T0URV8</accession>
<dbReference type="Proteomes" id="UP000823388">
    <property type="component" value="Chromosome 3K"/>
</dbReference>
<dbReference type="EMBL" id="CM029041">
    <property type="protein sequence ID" value="KAG2623888.1"/>
    <property type="molecule type" value="Genomic_DNA"/>
</dbReference>
<reference evidence="3" key="1">
    <citation type="submission" date="2020-05" db="EMBL/GenBank/DDBJ databases">
        <title>WGS assembly of Panicum virgatum.</title>
        <authorList>
            <person name="Lovell J.T."/>
            <person name="Jenkins J."/>
            <person name="Shu S."/>
            <person name="Juenger T.E."/>
            <person name="Schmutz J."/>
        </authorList>
    </citation>
    <scope>NUCLEOTIDE SEQUENCE</scope>
    <source>
        <strain evidence="3">AP13</strain>
    </source>
</reference>